<evidence type="ECO:0000313" key="2">
    <source>
        <dbReference type="EMBL" id="RAP36356.1"/>
    </source>
</evidence>
<evidence type="ECO:0000313" key="3">
    <source>
        <dbReference type="Proteomes" id="UP000249458"/>
    </source>
</evidence>
<feature type="transmembrane region" description="Helical" evidence="1">
    <location>
        <begin position="145"/>
        <end position="170"/>
    </location>
</feature>
<feature type="transmembrane region" description="Helical" evidence="1">
    <location>
        <begin position="64"/>
        <end position="82"/>
    </location>
</feature>
<dbReference type="AlphaFoldDB" id="A0A364LJD3"/>
<evidence type="ECO:0008006" key="4">
    <source>
        <dbReference type="Google" id="ProtNLM"/>
    </source>
</evidence>
<accession>A0A364LJD3</accession>
<dbReference type="RefSeq" id="WP_112219726.1">
    <property type="nucleotide sequence ID" value="NZ_MVJN01000006.1"/>
</dbReference>
<feature type="transmembrane region" description="Helical" evidence="1">
    <location>
        <begin position="332"/>
        <end position="352"/>
    </location>
</feature>
<organism evidence="2 3">
    <name type="scientific">Legionella quinlivanii</name>
    <dbReference type="NCBI Taxonomy" id="45073"/>
    <lineage>
        <taxon>Bacteria</taxon>
        <taxon>Pseudomonadati</taxon>
        <taxon>Pseudomonadota</taxon>
        <taxon>Gammaproteobacteria</taxon>
        <taxon>Legionellales</taxon>
        <taxon>Legionellaceae</taxon>
        <taxon>Legionella</taxon>
    </lineage>
</organism>
<keyword evidence="1" id="KW-1133">Transmembrane helix</keyword>
<feature type="transmembrane region" description="Helical" evidence="1">
    <location>
        <begin position="177"/>
        <end position="196"/>
    </location>
</feature>
<dbReference type="EMBL" id="MVJN01000006">
    <property type="protein sequence ID" value="RAP36356.1"/>
    <property type="molecule type" value="Genomic_DNA"/>
</dbReference>
<comment type="caution">
    <text evidence="2">The sequence shown here is derived from an EMBL/GenBank/DDBJ whole genome shotgun (WGS) entry which is preliminary data.</text>
</comment>
<gene>
    <name evidence="2" type="ORF">B1207_09470</name>
</gene>
<feature type="transmembrane region" description="Helical" evidence="1">
    <location>
        <begin position="376"/>
        <end position="397"/>
    </location>
</feature>
<feature type="transmembrane region" description="Helical" evidence="1">
    <location>
        <begin position="103"/>
        <end position="125"/>
    </location>
</feature>
<evidence type="ECO:0000256" key="1">
    <source>
        <dbReference type="SAM" id="Phobius"/>
    </source>
</evidence>
<keyword evidence="1" id="KW-0472">Membrane</keyword>
<protein>
    <recommendedName>
        <fullName evidence="4">Transmembrane protein</fullName>
    </recommendedName>
</protein>
<sequence length="512" mass="56828">MPQESDAQQIATIENTSSYATFDTPTSSYSYFGSLKRYVSTLNLSSYLPSSNTLKSYVPSWSSIAYGSAAVLTTLPFLPYCLTSRPEAISEEWWDSKLKSDKWFLIINALIFMGIGTATRTRYYHEMVDNLKKILGGYFDSLSGFFYRTAILLISALSAMPAAALGYFGAIWAGSSAALFSSLSSFANTCALRIVFIPNFIQTIKNWFDEDRIFQKELAYQLSHLKPDSVSTINNWITEEFSNLLLDEQLVKIIVKRIYQEELALSDIGESHFYKPGIIARAINCFKSCTPTGVSGFFSISFFLLISQAGFDGFKLFCQALSERCTVDDLKYIVKLSIAFIPGLTAAIVAFMSSNNFFRQILKDVYAHVSNKPREVIKVLVIAGCCLITAGALYNAAKSIADKPNLYQIKTDTETLGQLMYLYSFLTGNYSVGLILDLGACLKLAGLTETHNSTPNVKAVVHWLNRKELSSASVSTIRQHGFFSQSRIKRLSTAEAEMQPVAACNLTGLSQR</sequence>
<proteinExistence type="predicted"/>
<dbReference type="Proteomes" id="UP000249458">
    <property type="component" value="Unassembled WGS sequence"/>
</dbReference>
<feature type="transmembrane region" description="Helical" evidence="1">
    <location>
        <begin position="293"/>
        <end position="311"/>
    </location>
</feature>
<keyword evidence="1" id="KW-0812">Transmembrane</keyword>
<reference evidence="2 3" key="1">
    <citation type="submission" date="2017-02" db="EMBL/GenBank/DDBJ databases">
        <title>Legionella quilivanii strain from human: case report and whole genome sequencing analysis.</title>
        <authorList>
            <person name="Lalancette C."/>
            <person name="Leduc J.-M."/>
            <person name="Levesque S."/>
            <person name="Fournier E."/>
            <person name="Saoud J."/>
            <person name="Faucher S.P."/>
            <person name="Bernard K."/>
            <person name="Martineau C."/>
            <person name="Longtin J."/>
        </authorList>
    </citation>
    <scope>NUCLEOTIDE SEQUENCE [LARGE SCALE GENOMIC DNA]</scope>
    <source>
        <strain evidence="2 3">ID143958</strain>
    </source>
</reference>
<name>A0A364LJD3_9GAMM</name>